<gene>
    <name evidence="1" type="ORF">GCM10010411_19050</name>
</gene>
<accession>A0ABN3PIU8</accession>
<comment type="caution">
    <text evidence="1">The sequence shown here is derived from an EMBL/GenBank/DDBJ whole genome shotgun (WGS) entry which is preliminary data.</text>
</comment>
<protein>
    <submittedName>
        <fullName evidence="1">Uncharacterized protein</fullName>
    </submittedName>
</protein>
<name>A0ABN3PIU8_9ACTN</name>
<proteinExistence type="predicted"/>
<dbReference type="EMBL" id="BAAATD010000002">
    <property type="protein sequence ID" value="GAA2586490.1"/>
    <property type="molecule type" value="Genomic_DNA"/>
</dbReference>
<evidence type="ECO:0000313" key="1">
    <source>
        <dbReference type="EMBL" id="GAA2586490.1"/>
    </source>
</evidence>
<keyword evidence="2" id="KW-1185">Reference proteome</keyword>
<organism evidence="1 2">
    <name type="scientific">Actinomadura fulvescens</name>
    <dbReference type="NCBI Taxonomy" id="46160"/>
    <lineage>
        <taxon>Bacteria</taxon>
        <taxon>Bacillati</taxon>
        <taxon>Actinomycetota</taxon>
        <taxon>Actinomycetes</taxon>
        <taxon>Streptosporangiales</taxon>
        <taxon>Thermomonosporaceae</taxon>
        <taxon>Actinomadura</taxon>
    </lineage>
</organism>
<sequence length="257" mass="28599">MGLMDDTSARARLVTDLTPARWLEQGIGELEMPEVFDAYARVVHPALDESEQPVRWAGVAEWAGRELHARSYFEEISKPVRGGGTGPRPWDEPPENGSFPMELLPHLCEVLAAHTTTSERCWFCLWDGFGWLNDEDAGSSVVSIASEEGDPVQVPAPDPDPLRVTFEGDLRSAPLIQVPTRDYYVLTGPLEAARTLGAATRSHFFFPQSPNLFWPDDRAWCVATDIDLDWTYVGGSAELIRTLVADSRWEAFPIEPS</sequence>
<dbReference type="Proteomes" id="UP001501509">
    <property type="component" value="Unassembled WGS sequence"/>
</dbReference>
<evidence type="ECO:0000313" key="2">
    <source>
        <dbReference type="Proteomes" id="UP001501509"/>
    </source>
</evidence>
<reference evidence="1 2" key="1">
    <citation type="journal article" date="2019" name="Int. J. Syst. Evol. Microbiol.">
        <title>The Global Catalogue of Microorganisms (GCM) 10K type strain sequencing project: providing services to taxonomists for standard genome sequencing and annotation.</title>
        <authorList>
            <consortium name="The Broad Institute Genomics Platform"/>
            <consortium name="The Broad Institute Genome Sequencing Center for Infectious Disease"/>
            <person name="Wu L."/>
            <person name="Ma J."/>
        </authorList>
    </citation>
    <scope>NUCLEOTIDE SEQUENCE [LARGE SCALE GENOMIC DNA]</scope>
    <source>
        <strain evidence="1 2">JCM 6833</strain>
    </source>
</reference>